<sequence length="175" mass="19896">MLTDTAATGGYDLIVDFGNRRRPSEDDTGNANAATMKIEKQVRFSEDVAVHCFQYPSREEVARRWNSEQDKDVLTRDMIRDVRSIRHVLATTPMEELEKETLYGCVGLECLISSRVMNFLKKRKREHSRSVVDMQAYLGVERLAAYAANRSFESRERAQKLAAGYSEILSPIDGA</sequence>
<name>A0A7S2PWU3_9STRA</name>
<reference evidence="1" key="1">
    <citation type="submission" date="2021-01" db="EMBL/GenBank/DDBJ databases">
        <authorList>
            <person name="Corre E."/>
            <person name="Pelletier E."/>
            <person name="Niang G."/>
            <person name="Scheremetjew M."/>
            <person name="Finn R."/>
            <person name="Kale V."/>
            <person name="Holt S."/>
            <person name="Cochrane G."/>
            <person name="Meng A."/>
            <person name="Brown T."/>
            <person name="Cohen L."/>
        </authorList>
    </citation>
    <scope>NUCLEOTIDE SEQUENCE</scope>
    <source>
        <strain evidence="1">SM1012Den-03</strain>
    </source>
</reference>
<gene>
    <name evidence="1" type="ORF">SMAR0320_LOCUS18521</name>
</gene>
<dbReference type="AlphaFoldDB" id="A0A7S2PWU3"/>
<dbReference type="EMBL" id="HBGZ01026038">
    <property type="protein sequence ID" value="CAD9622092.1"/>
    <property type="molecule type" value="Transcribed_RNA"/>
</dbReference>
<organism evidence="1">
    <name type="scientific">Skeletonema marinoi</name>
    <dbReference type="NCBI Taxonomy" id="267567"/>
    <lineage>
        <taxon>Eukaryota</taxon>
        <taxon>Sar</taxon>
        <taxon>Stramenopiles</taxon>
        <taxon>Ochrophyta</taxon>
        <taxon>Bacillariophyta</taxon>
        <taxon>Coscinodiscophyceae</taxon>
        <taxon>Thalassiosirophycidae</taxon>
        <taxon>Thalassiosirales</taxon>
        <taxon>Skeletonemataceae</taxon>
        <taxon>Skeletonema</taxon>
        <taxon>Skeletonema marinoi-dohrnii complex</taxon>
    </lineage>
</organism>
<proteinExistence type="predicted"/>
<accession>A0A7S2PWU3</accession>
<evidence type="ECO:0000313" key="1">
    <source>
        <dbReference type="EMBL" id="CAD9622092.1"/>
    </source>
</evidence>
<protein>
    <submittedName>
        <fullName evidence="1">Uncharacterized protein</fullName>
    </submittedName>
</protein>